<proteinExistence type="predicted"/>
<accession>A0AA35TRI2</accession>
<evidence type="ECO:0000256" key="3">
    <source>
        <dbReference type="ARBA" id="ARBA00046185"/>
    </source>
</evidence>
<keyword evidence="1" id="KW-0560">Oxidoreductase</keyword>
<protein>
    <recommendedName>
        <fullName evidence="2">FAD-dependent oxidoreductase domain-containing protein 1</fullName>
    </recommendedName>
</protein>
<gene>
    <name evidence="5" type="ORF">GBAR_LOCUS28814</name>
</gene>
<sequence>MMRDTADAVIIGGGVMGCSLLYHLARRGTTRTLLLEKNVLGAGSTGRSQAICRMHYSNPVTASMAWNSLQVYSSFGEQVGGDSGFIRTGYLVVVEDIDRPSLELNIAMQQELGINVRLVNAAELRELAPMMQTYEGEGLAWEPDSGYANPYLVTTSFATKARELGAEIVMRAGATGIEIAGGRVQAVHTEQGRVSTPLAVVAAGPWSNDLMAGTGIEFPLVPVRHQVALATRPADRLPHHPIVGDIAQSFSFRPESPTLTMVGFGEDEVELDNYDEGFDHSDAASAMTRLIRRMPAMKIHTIAVPGIDGLYCMVGFSGHGFKLAPAIGQSMAELVLDGQASSVDLAPLRFSRFEEGDLIESRYRYRVLA</sequence>
<reference evidence="5" key="1">
    <citation type="submission" date="2023-03" db="EMBL/GenBank/DDBJ databases">
        <authorList>
            <person name="Steffen K."/>
            <person name="Cardenas P."/>
        </authorList>
    </citation>
    <scope>NUCLEOTIDE SEQUENCE</scope>
</reference>
<dbReference type="Gene3D" id="3.50.50.60">
    <property type="entry name" value="FAD/NAD(P)-binding domain"/>
    <property type="match status" value="1"/>
</dbReference>
<dbReference type="InterPro" id="IPR006076">
    <property type="entry name" value="FAD-dep_OxRdtase"/>
</dbReference>
<dbReference type="SUPFAM" id="SSF51905">
    <property type="entry name" value="FAD/NAD(P)-binding domain"/>
    <property type="match status" value="1"/>
</dbReference>
<dbReference type="InterPro" id="IPR036188">
    <property type="entry name" value="FAD/NAD-bd_sf"/>
</dbReference>
<dbReference type="EMBL" id="CASHTH010004032">
    <property type="protein sequence ID" value="CAI8052682.1"/>
    <property type="molecule type" value="Genomic_DNA"/>
</dbReference>
<comment type="function">
    <text evidence="3">Required for the assembly of the mitochondrial membrane respiratory chain NADH dehydrogenase (Complex I). Involved in mid-late stages of complex I assembly.</text>
</comment>
<dbReference type="PANTHER" id="PTHR13847:SF287">
    <property type="entry name" value="FAD-DEPENDENT OXIDOREDUCTASE DOMAIN-CONTAINING PROTEIN 1"/>
    <property type="match status" value="1"/>
</dbReference>
<dbReference type="PANTHER" id="PTHR13847">
    <property type="entry name" value="SARCOSINE DEHYDROGENASE-RELATED"/>
    <property type="match status" value="1"/>
</dbReference>
<name>A0AA35TRI2_GEOBA</name>
<dbReference type="Proteomes" id="UP001174909">
    <property type="component" value="Unassembled WGS sequence"/>
</dbReference>
<dbReference type="GO" id="GO:0016491">
    <property type="term" value="F:oxidoreductase activity"/>
    <property type="evidence" value="ECO:0007669"/>
    <property type="project" value="UniProtKB-KW"/>
</dbReference>
<evidence type="ECO:0000313" key="5">
    <source>
        <dbReference type="EMBL" id="CAI8052682.1"/>
    </source>
</evidence>
<feature type="domain" description="FAD dependent oxidoreductase" evidence="4">
    <location>
        <begin position="7"/>
        <end position="334"/>
    </location>
</feature>
<organism evidence="5 6">
    <name type="scientific">Geodia barretti</name>
    <name type="common">Barrett's horny sponge</name>
    <dbReference type="NCBI Taxonomy" id="519541"/>
    <lineage>
        <taxon>Eukaryota</taxon>
        <taxon>Metazoa</taxon>
        <taxon>Porifera</taxon>
        <taxon>Demospongiae</taxon>
        <taxon>Heteroscleromorpha</taxon>
        <taxon>Tetractinellida</taxon>
        <taxon>Astrophorina</taxon>
        <taxon>Geodiidae</taxon>
        <taxon>Geodia</taxon>
    </lineage>
</organism>
<dbReference type="Gene3D" id="3.30.9.10">
    <property type="entry name" value="D-Amino Acid Oxidase, subunit A, domain 2"/>
    <property type="match status" value="1"/>
</dbReference>
<evidence type="ECO:0000259" key="4">
    <source>
        <dbReference type="Pfam" id="PF01266"/>
    </source>
</evidence>
<dbReference type="GO" id="GO:0005737">
    <property type="term" value="C:cytoplasm"/>
    <property type="evidence" value="ECO:0007669"/>
    <property type="project" value="TreeGrafter"/>
</dbReference>
<dbReference type="PROSITE" id="PS51257">
    <property type="entry name" value="PROKAR_LIPOPROTEIN"/>
    <property type="match status" value="1"/>
</dbReference>
<comment type="caution">
    <text evidence="5">The sequence shown here is derived from an EMBL/GenBank/DDBJ whole genome shotgun (WGS) entry which is preliminary data.</text>
</comment>
<dbReference type="Pfam" id="PF01266">
    <property type="entry name" value="DAO"/>
    <property type="match status" value="1"/>
</dbReference>
<evidence type="ECO:0000313" key="6">
    <source>
        <dbReference type="Proteomes" id="UP001174909"/>
    </source>
</evidence>
<keyword evidence="6" id="KW-1185">Reference proteome</keyword>
<evidence type="ECO:0000256" key="2">
    <source>
        <dbReference type="ARBA" id="ARBA00039785"/>
    </source>
</evidence>
<dbReference type="AlphaFoldDB" id="A0AA35TRI2"/>
<evidence type="ECO:0000256" key="1">
    <source>
        <dbReference type="ARBA" id="ARBA00023002"/>
    </source>
</evidence>